<dbReference type="GO" id="GO:0032222">
    <property type="term" value="P:regulation of synaptic transmission, cholinergic"/>
    <property type="evidence" value="ECO:0007669"/>
    <property type="project" value="InterPro"/>
</dbReference>
<keyword evidence="11" id="KW-1185">Reference proteome</keyword>
<comment type="subcellular location">
    <subcellularLocation>
        <location evidence="1">Membrane</location>
        <topology evidence="1">Lipid-anchor</topology>
        <topology evidence="1">GPI-anchor</topology>
    </subcellularLocation>
</comment>
<dbReference type="InterPro" id="IPR031424">
    <property type="entry name" value="QVR-like"/>
</dbReference>
<feature type="chain" id="PRO_5043006494" description="Protein sleepless" evidence="9">
    <location>
        <begin position="33"/>
        <end position="149"/>
    </location>
</feature>
<dbReference type="GO" id="GO:0030431">
    <property type="term" value="P:sleep"/>
    <property type="evidence" value="ECO:0007669"/>
    <property type="project" value="InterPro"/>
</dbReference>
<keyword evidence="8" id="KW-0449">Lipoprotein</keyword>
<dbReference type="Pfam" id="PF17064">
    <property type="entry name" value="QVR"/>
    <property type="match status" value="1"/>
</dbReference>
<keyword evidence="7" id="KW-0325">Glycoprotein</keyword>
<organism evidence="10 11">
    <name type="scientific">Gryllus longicercus</name>
    <dbReference type="NCBI Taxonomy" id="2509291"/>
    <lineage>
        <taxon>Eukaryota</taxon>
        <taxon>Metazoa</taxon>
        <taxon>Ecdysozoa</taxon>
        <taxon>Arthropoda</taxon>
        <taxon>Hexapoda</taxon>
        <taxon>Insecta</taxon>
        <taxon>Pterygota</taxon>
        <taxon>Neoptera</taxon>
        <taxon>Polyneoptera</taxon>
        <taxon>Orthoptera</taxon>
        <taxon>Ensifera</taxon>
        <taxon>Gryllidea</taxon>
        <taxon>Grylloidea</taxon>
        <taxon>Gryllidae</taxon>
        <taxon>Gryllinae</taxon>
        <taxon>Gryllus</taxon>
    </lineage>
</organism>
<keyword evidence="6" id="KW-0472">Membrane</keyword>
<evidence type="ECO:0000256" key="9">
    <source>
        <dbReference type="SAM" id="SignalP"/>
    </source>
</evidence>
<evidence type="ECO:0000256" key="5">
    <source>
        <dbReference type="ARBA" id="ARBA00022989"/>
    </source>
</evidence>
<dbReference type="Proteomes" id="UP001378592">
    <property type="component" value="Unassembled WGS sequence"/>
</dbReference>
<keyword evidence="2" id="KW-0336">GPI-anchor</keyword>
<evidence type="ECO:0000256" key="8">
    <source>
        <dbReference type="ARBA" id="ARBA00023288"/>
    </source>
</evidence>
<gene>
    <name evidence="10" type="ORF">R5R35_013256</name>
</gene>
<dbReference type="PANTHER" id="PTHR33562">
    <property type="entry name" value="ATILLA, ISOFORM B-RELATED-RELATED"/>
    <property type="match status" value="1"/>
</dbReference>
<comment type="caution">
    <text evidence="10">The sequence shown here is derived from an EMBL/GenBank/DDBJ whole genome shotgun (WGS) entry which is preliminary data.</text>
</comment>
<keyword evidence="3" id="KW-0812">Transmembrane</keyword>
<evidence type="ECO:0000256" key="1">
    <source>
        <dbReference type="ARBA" id="ARBA00004589"/>
    </source>
</evidence>
<reference evidence="10 11" key="1">
    <citation type="submission" date="2024-03" db="EMBL/GenBank/DDBJ databases">
        <title>The genome assembly and annotation of the cricket Gryllus longicercus Weissman &amp; Gray.</title>
        <authorList>
            <person name="Szrajer S."/>
            <person name="Gray D."/>
            <person name="Ylla G."/>
        </authorList>
    </citation>
    <scope>NUCLEOTIDE SEQUENCE [LARGE SCALE GENOMIC DNA]</scope>
    <source>
        <strain evidence="10">DAG 2021-001</strain>
        <tissue evidence="10">Whole body minus gut</tissue>
    </source>
</reference>
<feature type="signal peptide" evidence="9">
    <location>
        <begin position="1"/>
        <end position="32"/>
    </location>
</feature>
<evidence type="ECO:0000313" key="10">
    <source>
        <dbReference type="EMBL" id="KAK7873724.1"/>
    </source>
</evidence>
<name>A0AAN9VY26_9ORTH</name>
<protein>
    <recommendedName>
        <fullName evidence="12">Protein sleepless</fullName>
    </recommendedName>
</protein>
<dbReference type="InterPro" id="IPR050975">
    <property type="entry name" value="Sleep_regulator"/>
</dbReference>
<evidence type="ECO:0000256" key="4">
    <source>
        <dbReference type="ARBA" id="ARBA00022729"/>
    </source>
</evidence>
<dbReference type="PANTHER" id="PTHR33562:SF2">
    <property type="entry name" value="PROTEIN QUIVER"/>
    <property type="match status" value="1"/>
</dbReference>
<dbReference type="AlphaFoldDB" id="A0AAN9VY26"/>
<dbReference type="GO" id="GO:0098552">
    <property type="term" value="C:side of membrane"/>
    <property type="evidence" value="ECO:0007669"/>
    <property type="project" value="UniProtKB-KW"/>
</dbReference>
<evidence type="ECO:0000256" key="2">
    <source>
        <dbReference type="ARBA" id="ARBA00022622"/>
    </source>
</evidence>
<accession>A0AAN9VY26</accession>
<keyword evidence="5" id="KW-1133">Transmembrane helix</keyword>
<keyword evidence="4 9" id="KW-0732">Signal</keyword>
<evidence type="ECO:0000256" key="3">
    <source>
        <dbReference type="ARBA" id="ARBA00022692"/>
    </source>
</evidence>
<evidence type="ECO:0008006" key="12">
    <source>
        <dbReference type="Google" id="ProtNLM"/>
    </source>
</evidence>
<evidence type="ECO:0000256" key="7">
    <source>
        <dbReference type="ARBA" id="ARBA00023180"/>
    </source>
</evidence>
<sequence>MATMTPSTRRCSTPSLSVVAVFLMLVAPPALALHCWVCRSDNEPRCADPFDNATLSATNCSHVPLRDGEARFCSKMRSEVNGKTVYFRGCSDKEGLCPNVEHPGLCSTCKKDYCNGAERPGGDAAPRVVVVAAALVALAARLAPGGGPP</sequence>
<evidence type="ECO:0000256" key="6">
    <source>
        <dbReference type="ARBA" id="ARBA00023136"/>
    </source>
</evidence>
<evidence type="ECO:0000313" key="11">
    <source>
        <dbReference type="Proteomes" id="UP001378592"/>
    </source>
</evidence>
<proteinExistence type="predicted"/>
<dbReference type="EMBL" id="JAZDUA010000010">
    <property type="protein sequence ID" value="KAK7873724.1"/>
    <property type="molecule type" value="Genomic_DNA"/>
</dbReference>